<sequence>MPTLSSTPSSQISATSVIRTVSPARMTVTCRWVDSPQECLNGGGGLGSGGAPLGSTSFTRNPGPPVGLIVGVVVGIILLGILGFLVKLLVFRYAIKATRDVVIDARRDFRAQEVVYGVQSQQGYYGGQNGYDTSNSEWRMPSPMPVTYQSGPGQQNVPVTWSGPPYPSKG</sequence>
<keyword evidence="2" id="KW-1133">Transmembrane helix</keyword>
<reference evidence="3 4" key="1">
    <citation type="journal article" date="2019" name="Nat. Ecol. Evol.">
        <title>Megaphylogeny resolves global patterns of mushroom evolution.</title>
        <authorList>
            <person name="Varga T."/>
            <person name="Krizsan K."/>
            <person name="Foldi C."/>
            <person name="Dima B."/>
            <person name="Sanchez-Garcia M."/>
            <person name="Sanchez-Ramirez S."/>
            <person name="Szollosi G.J."/>
            <person name="Szarkandi J.G."/>
            <person name="Papp V."/>
            <person name="Albert L."/>
            <person name="Andreopoulos W."/>
            <person name="Angelini C."/>
            <person name="Antonin V."/>
            <person name="Barry K.W."/>
            <person name="Bougher N.L."/>
            <person name="Buchanan P."/>
            <person name="Buyck B."/>
            <person name="Bense V."/>
            <person name="Catcheside P."/>
            <person name="Chovatia M."/>
            <person name="Cooper J."/>
            <person name="Damon W."/>
            <person name="Desjardin D."/>
            <person name="Finy P."/>
            <person name="Geml J."/>
            <person name="Haridas S."/>
            <person name="Hughes K."/>
            <person name="Justo A."/>
            <person name="Karasinski D."/>
            <person name="Kautmanova I."/>
            <person name="Kiss B."/>
            <person name="Kocsube S."/>
            <person name="Kotiranta H."/>
            <person name="LaButti K.M."/>
            <person name="Lechner B.E."/>
            <person name="Liimatainen K."/>
            <person name="Lipzen A."/>
            <person name="Lukacs Z."/>
            <person name="Mihaltcheva S."/>
            <person name="Morgado L.N."/>
            <person name="Niskanen T."/>
            <person name="Noordeloos M.E."/>
            <person name="Ohm R.A."/>
            <person name="Ortiz-Santana B."/>
            <person name="Ovrebo C."/>
            <person name="Racz N."/>
            <person name="Riley R."/>
            <person name="Savchenko A."/>
            <person name="Shiryaev A."/>
            <person name="Soop K."/>
            <person name="Spirin V."/>
            <person name="Szebenyi C."/>
            <person name="Tomsovsky M."/>
            <person name="Tulloss R.E."/>
            <person name="Uehling J."/>
            <person name="Grigoriev I.V."/>
            <person name="Vagvolgyi C."/>
            <person name="Papp T."/>
            <person name="Martin F.M."/>
            <person name="Miettinen O."/>
            <person name="Hibbett D.S."/>
            <person name="Nagy L.G."/>
        </authorList>
    </citation>
    <scope>NUCLEOTIDE SEQUENCE [LARGE SCALE GENOMIC DNA]</scope>
    <source>
        <strain evidence="3 4">CBS 121175</strain>
    </source>
</reference>
<feature type="compositionally biased region" description="Polar residues" evidence="1">
    <location>
        <begin position="147"/>
        <end position="159"/>
    </location>
</feature>
<keyword evidence="4" id="KW-1185">Reference proteome</keyword>
<gene>
    <name evidence="3" type="ORF">FA15DRAFT_695357</name>
</gene>
<evidence type="ECO:0000313" key="3">
    <source>
        <dbReference type="EMBL" id="TFK23037.1"/>
    </source>
</evidence>
<dbReference type="EMBL" id="ML210227">
    <property type="protein sequence ID" value="TFK23037.1"/>
    <property type="molecule type" value="Genomic_DNA"/>
</dbReference>
<name>A0A5C3KS04_COPMA</name>
<evidence type="ECO:0000256" key="2">
    <source>
        <dbReference type="SAM" id="Phobius"/>
    </source>
</evidence>
<dbReference type="Proteomes" id="UP000307440">
    <property type="component" value="Unassembled WGS sequence"/>
</dbReference>
<protein>
    <submittedName>
        <fullName evidence="3">Uncharacterized protein</fullName>
    </submittedName>
</protein>
<dbReference type="AlphaFoldDB" id="A0A5C3KS04"/>
<keyword evidence="2" id="KW-0812">Transmembrane</keyword>
<proteinExistence type="predicted"/>
<accession>A0A5C3KS04</accession>
<feature type="region of interest" description="Disordered" evidence="1">
    <location>
        <begin position="142"/>
        <end position="170"/>
    </location>
</feature>
<evidence type="ECO:0000313" key="4">
    <source>
        <dbReference type="Proteomes" id="UP000307440"/>
    </source>
</evidence>
<keyword evidence="2" id="KW-0472">Membrane</keyword>
<feature type="transmembrane region" description="Helical" evidence="2">
    <location>
        <begin position="66"/>
        <end position="90"/>
    </location>
</feature>
<organism evidence="3 4">
    <name type="scientific">Coprinopsis marcescibilis</name>
    <name type="common">Agaric fungus</name>
    <name type="synonym">Psathyrella marcescibilis</name>
    <dbReference type="NCBI Taxonomy" id="230819"/>
    <lineage>
        <taxon>Eukaryota</taxon>
        <taxon>Fungi</taxon>
        <taxon>Dikarya</taxon>
        <taxon>Basidiomycota</taxon>
        <taxon>Agaricomycotina</taxon>
        <taxon>Agaricomycetes</taxon>
        <taxon>Agaricomycetidae</taxon>
        <taxon>Agaricales</taxon>
        <taxon>Agaricineae</taxon>
        <taxon>Psathyrellaceae</taxon>
        <taxon>Coprinopsis</taxon>
    </lineage>
</organism>
<evidence type="ECO:0000256" key="1">
    <source>
        <dbReference type="SAM" id="MobiDB-lite"/>
    </source>
</evidence>